<keyword evidence="1" id="KW-0863">Zinc-finger</keyword>
<accession>E1EYR3</accession>
<dbReference type="Gene3D" id="3.30.40.10">
    <property type="entry name" value="Zinc/RING finger domain, C3HC4 (zinc finger)"/>
    <property type="match status" value="1"/>
</dbReference>
<dbReference type="PANTHER" id="PTHR24120">
    <property type="entry name" value="GH07239P"/>
    <property type="match status" value="1"/>
</dbReference>
<dbReference type="Pfam" id="PF12796">
    <property type="entry name" value="Ank_2"/>
    <property type="match status" value="2"/>
</dbReference>
<dbReference type="InterPro" id="IPR001841">
    <property type="entry name" value="Znf_RING"/>
</dbReference>
<feature type="domain" description="RING-type" evidence="2">
    <location>
        <begin position="265"/>
        <end position="304"/>
    </location>
</feature>
<reference evidence="3 4" key="1">
    <citation type="journal article" date="2010" name="BMC Genomics">
        <title>Genome analysis and comparative genomics of a Giardia intestinalis assemblage E isolate.</title>
        <authorList>
            <person name="Jerlstrom-Hultqvist J."/>
            <person name="Franzen O."/>
            <person name="Ankarklev J."/>
            <person name="Xu F."/>
            <person name="Nohynkova E."/>
            <person name="Andersson J.O."/>
            <person name="Svard S.G."/>
            <person name="Andersson B."/>
        </authorList>
    </citation>
    <scope>NUCLEOTIDE SEQUENCE [LARGE SCALE GENOMIC DNA]</scope>
    <source>
        <strain evidence="3 4">P15</strain>
    </source>
</reference>
<keyword evidence="1" id="KW-0479">Metal-binding</keyword>
<dbReference type="VEuPathDB" id="GiardiaDB:GLP15_1475"/>
<sequence>MLLDTGTSYHTELMLAATEGQATEVDRVIDGESGTRDTTGMTTLMYAARNNQCIHSALLQKEAGLCDNNGFSALRHALLTGSDQSIIDLYKAEYHTLNWTPLMEAVVANDIFGVELHIKNYARCQDSYGVTGLMLAAGLNYCNLLALLIDTETGMKDHDGVTALMRASLLGHTQAVTLLAPHESSIVDSRGWSALAYAISKEHTDIVKILIPYEYRLINAPSPDLRLYANNSQNQLLKELVCGPGLQFLIVDSLPPDVVSNAEHCSICLDEMAIVRALPCAHRLLCISCASYFQTTSDQCPICRAKVASWEIDAPSASS</sequence>
<dbReference type="OMA" id="KVASWEI"/>
<dbReference type="InterPro" id="IPR013083">
    <property type="entry name" value="Znf_RING/FYVE/PHD"/>
</dbReference>
<dbReference type="EMBL" id="ACVC01000074">
    <property type="protein sequence ID" value="EFO64700.1"/>
    <property type="molecule type" value="Genomic_DNA"/>
</dbReference>
<dbReference type="PANTHER" id="PTHR24120:SF4">
    <property type="entry name" value="GH07239P"/>
    <property type="match status" value="1"/>
</dbReference>
<evidence type="ECO:0000313" key="3">
    <source>
        <dbReference type="EMBL" id="EFO64700.1"/>
    </source>
</evidence>
<dbReference type="SUPFAM" id="SSF48403">
    <property type="entry name" value="Ankyrin repeat"/>
    <property type="match status" value="1"/>
</dbReference>
<gene>
    <name evidence="3" type="ORF">GLP15_1475</name>
</gene>
<dbReference type="Proteomes" id="UP000008974">
    <property type="component" value="Unassembled WGS sequence"/>
</dbReference>
<proteinExistence type="predicted"/>
<comment type="caution">
    <text evidence="3">The sequence shown here is derived from an EMBL/GenBank/DDBJ whole genome shotgun (WGS) entry which is preliminary data.</text>
</comment>
<dbReference type="SMART" id="SM00184">
    <property type="entry name" value="RING"/>
    <property type="match status" value="1"/>
</dbReference>
<dbReference type="AlphaFoldDB" id="E1EYR3"/>
<dbReference type="GO" id="GO:0008270">
    <property type="term" value="F:zinc ion binding"/>
    <property type="evidence" value="ECO:0007669"/>
    <property type="project" value="UniProtKB-KW"/>
</dbReference>
<dbReference type="PROSITE" id="PS50089">
    <property type="entry name" value="ZF_RING_2"/>
    <property type="match status" value="1"/>
</dbReference>
<dbReference type="SUPFAM" id="SSF57850">
    <property type="entry name" value="RING/U-box"/>
    <property type="match status" value="1"/>
</dbReference>
<evidence type="ECO:0000256" key="1">
    <source>
        <dbReference type="PROSITE-ProRule" id="PRU00175"/>
    </source>
</evidence>
<dbReference type="InterPro" id="IPR036770">
    <property type="entry name" value="Ankyrin_rpt-contain_sf"/>
</dbReference>
<dbReference type="SMART" id="SM00248">
    <property type="entry name" value="ANK"/>
    <property type="match status" value="5"/>
</dbReference>
<name>E1EYR3_GIAIA</name>
<dbReference type="Pfam" id="PF13920">
    <property type="entry name" value="zf-C3HC4_3"/>
    <property type="match status" value="1"/>
</dbReference>
<protein>
    <submittedName>
        <fullName evidence="3">Protein 21.1</fullName>
    </submittedName>
</protein>
<dbReference type="Gene3D" id="1.25.40.20">
    <property type="entry name" value="Ankyrin repeat-containing domain"/>
    <property type="match status" value="1"/>
</dbReference>
<keyword evidence="1" id="KW-0862">Zinc</keyword>
<organism evidence="3 4">
    <name type="scientific">Giardia intestinalis (strain P15)</name>
    <name type="common">Giardia lamblia</name>
    <dbReference type="NCBI Taxonomy" id="658858"/>
    <lineage>
        <taxon>Eukaryota</taxon>
        <taxon>Metamonada</taxon>
        <taxon>Diplomonadida</taxon>
        <taxon>Hexamitidae</taxon>
        <taxon>Giardiinae</taxon>
        <taxon>Giardia</taxon>
    </lineage>
</organism>
<dbReference type="OrthoDB" id="539213at2759"/>
<dbReference type="InterPro" id="IPR002110">
    <property type="entry name" value="Ankyrin_rpt"/>
</dbReference>
<evidence type="ECO:0000259" key="2">
    <source>
        <dbReference type="PROSITE" id="PS50089"/>
    </source>
</evidence>
<evidence type="ECO:0000313" key="4">
    <source>
        <dbReference type="Proteomes" id="UP000008974"/>
    </source>
</evidence>